<feature type="domain" description="Tryptophan synthase beta chain-like PALP" evidence="5">
    <location>
        <begin position="42"/>
        <end position="334"/>
    </location>
</feature>
<evidence type="ECO:0000256" key="1">
    <source>
        <dbReference type="ARBA" id="ARBA00001933"/>
    </source>
</evidence>
<dbReference type="GO" id="GO:0004794">
    <property type="term" value="F:threonine deaminase activity"/>
    <property type="evidence" value="ECO:0007669"/>
    <property type="project" value="TreeGrafter"/>
</dbReference>
<dbReference type="AlphaFoldDB" id="A0A100JIL4"/>
<keyword evidence="3" id="KW-0456">Lyase</keyword>
<dbReference type="InterPro" id="IPR001926">
    <property type="entry name" value="TrpB-like_PALP"/>
</dbReference>
<dbReference type="PROSITE" id="PS00165">
    <property type="entry name" value="DEHYDRATASE_SER_THR"/>
    <property type="match status" value="1"/>
</dbReference>
<evidence type="ECO:0000256" key="3">
    <source>
        <dbReference type="ARBA" id="ARBA00023239"/>
    </source>
</evidence>
<dbReference type="InterPro" id="IPR000634">
    <property type="entry name" value="Ser/Thr_deHydtase_PyrdxlP-BS"/>
</dbReference>
<keyword evidence="2" id="KW-0663">Pyridoxal phosphate</keyword>
<dbReference type="GO" id="GO:0030170">
    <property type="term" value="F:pyridoxal phosphate binding"/>
    <property type="evidence" value="ECO:0007669"/>
    <property type="project" value="InterPro"/>
</dbReference>
<feature type="region of interest" description="Disordered" evidence="4">
    <location>
        <begin position="1"/>
        <end position="22"/>
    </location>
</feature>
<dbReference type="Gene3D" id="3.40.50.1100">
    <property type="match status" value="2"/>
</dbReference>
<evidence type="ECO:0000256" key="4">
    <source>
        <dbReference type="SAM" id="MobiDB-lite"/>
    </source>
</evidence>
<dbReference type="Pfam" id="PF00291">
    <property type="entry name" value="PALP"/>
    <property type="match status" value="1"/>
</dbReference>
<dbReference type="SUPFAM" id="SSF53686">
    <property type="entry name" value="Tryptophan synthase beta subunit-like PLP-dependent enzymes"/>
    <property type="match status" value="1"/>
</dbReference>
<dbReference type="PANTHER" id="PTHR48078:SF6">
    <property type="entry name" value="L-THREONINE DEHYDRATASE CATABOLIC TDCB"/>
    <property type="match status" value="1"/>
</dbReference>
<sequence>MDHATPHPHHTLTANHRHRPTERSATVLIGTDEIRQAATTIAGHVVRTPTVPSPGLSDLLGVPVTTKLELLQRTGSFKARGATAKLLALTPAERAAGVVAVSGGNHGIALAHMAAALHVKATVVMARSAPRRAIDLVEAAGASLRLTDGMAEAFALTERLREEGLTLVHPFDDPLVIAGQGTVGLEFVEDTGAADGPGALTDVLVSIGGGGLIAGVAAVFEALRPGVRVWGVETVGATAMTEALAAGGPVTVPLSSVVSTLSAPSASRLTYDHVTAFVEDVLVVPDAEAVQGVLDFAEHAKVWTEPAAGCLLPAARQVRERVGDGARLGLVVCGGNATTADITDWARRFGLR</sequence>
<reference evidence="7" key="1">
    <citation type="submission" date="2015-11" db="EMBL/GenBank/DDBJ databases">
        <authorList>
            <consortium name="Cross-ministerial Strategic Innovation Promotion Program (SIP) consortium"/>
            <person name="Tomihama T."/>
            <person name="Ikenaga M."/>
            <person name="Sakai M."/>
            <person name="Okubo T."/>
            <person name="Ikeda S."/>
        </authorList>
    </citation>
    <scope>NUCLEOTIDE SEQUENCE [LARGE SCALE GENOMIC DNA]</scope>
    <source>
        <strain evidence="7">S58</strain>
    </source>
</reference>
<protein>
    <submittedName>
        <fullName evidence="6">Phenylserine dehydratase</fullName>
    </submittedName>
</protein>
<dbReference type="GO" id="GO:0009097">
    <property type="term" value="P:isoleucine biosynthetic process"/>
    <property type="evidence" value="ECO:0007669"/>
    <property type="project" value="TreeGrafter"/>
</dbReference>
<dbReference type="InterPro" id="IPR050147">
    <property type="entry name" value="Ser/Thr_Dehydratase"/>
</dbReference>
<dbReference type="GO" id="GO:0003941">
    <property type="term" value="F:L-serine ammonia-lyase activity"/>
    <property type="evidence" value="ECO:0007669"/>
    <property type="project" value="TreeGrafter"/>
</dbReference>
<gene>
    <name evidence="6" type="primary">psdht_1</name>
    <name evidence="6" type="ORF">SsS58_00546</name>
</gene>
<evidence type="ECO:0000256" key="2">
    <source>
        <dbReference type="ARBA" id="ARBA00022898"/>
    </source>
</evidence>
<name>A0A100JIL4_STRSC</name>
<organism evidence="6 7">
    <name type="scientific">Streptomyces scabiei</name>
    <dbReference type="NCBI Taxonomy" id="1930"/>
    <lineage>
        <taxon>Bacteria</taxon>
        <taxon>Bacillati</taxon>
        <taxon>Actinomycetota</taxon>
        <taxon>Actinomycetes</taxon>
        <taxon>Kitasatosporales</taxon>
        <taxon>Streptomycetaceae</taxon>
        <taxon>Streptomyces</taxon>
    </lineage>
</organism>
<accession>A0A100JIL4</accession>
<comment type="cofactor">
    <cofactor evidence="1">
        <name>pyridoxal 5'-phosphate</name>
        <dbReference type="ChEBI" id="CHEBI:597326"/>
    </cofactor>
</comment>
<reference evidence="6 7" key="2">
    <citation type="journal article" date="2016" name="Genome Announc.">
        <title>Draft Genome Sequences of Streptomyces scabiei S58, Streptomyces turgidiscabies T45, and Streptomyces acidiscabies a10, the Pathogens of Potato Common Scab, Isolated in Japan.</title>
        <authorList>
            <person name="Tomihama T."/>
            <person name="Nishi Y."/>
            <person name="Sakai M."/>
            <person name="Ikenaga M."/>
            <person name="Okubo T."/>
            <person name="Ikeda S."/>
        </authorList>
    </citation>
    <scope>NUCLEOTIDE SEQUENCE [LARGE SCALE GENOMIC DNA]</scope>
    <source>
        <strain evidence="6 7">S58</strain>
    </source>
</reference>
<dbReference type="GO" id="GO:0006565">
    <property type="term" value="P:L-serine catabolic process"/>
    <property type="evidence" value="ECO:0007669"/>
    <property type="project" value="TreeGrafter"/>
</dbReference>
<dbReference type="CDD" id="cd01562">
    <property type="entry name" value="Thr-dehyd"/>
    <property type="match status" value="1"/>
</dbReference>
<dbReference type="EMBL" id="BCMM01000002">
    <property type="protein sequence ID" value="GAQ60206.1"/>
    <property type="molecule type" value="Genomic_DNA"/>
</dbReference>
<dbReference type="GO" id="GO:0006567">
    <property type="term" value="P:L-threonine catabolic process"/>
    <property type="evidence" value="ECO:0007669"/>
    <property type="project" value="TreeGrafter"/>
</dbReference>
<proteinExistence type="predicted"/>
<evidence type="ECO:0000313" key="7">
    <source>
        <dbReference type="Proteomes" id="UP000067448"/>
    </source>
</evidence>
<feature type="compositionally biased region" description="Basic residues" evidence="4">
    <location>
        <begin position="1"/>
        <end position="20"/>
    </location>
</feature>
<dbReference type="InterPro" id="IPR036052">
    <property type="entry name" value="TrpB-like_PALP_sf"/>
</dbReference>
<comment type="caution">
    <text evidence="6">The sequence shown here is derived from an EMBL/GenBank/DDBJ whole genome shotgun (WGS) entry which is preliminary data.</text>
</comment>
<dbReference type="PANTHER" id="PTHR48078">
    <property type="entry name" value="THREONINE DEHYDRATASE, MITOCHONDRIAL-RELATED"/>
    <property type="match status" value="1"/>
</dbReference>
<evidence type="ECO:0000313" key="6">
    <source>
        <dbReference type="EMBL" id="GAQ60206.1"/>
    </source>
</evidence>
<evidence type="ECO:0000259" key="5">
    <source>
        <dbReference type="Pfam" id="PF00291"/>
    </source>
</evidence>
<dbReference type="Proteomes" id="UP000067448">
    <property type="component" value="Unassembled WGS sequence"/>
</dbReference>
<reference evidence="7" key="3">
    <citation type="submission" date="2016-02" db="EMBL/GenBank/DDBJ databases">
        <title>Draft genome of pathogenic Streptomyces sp. in Japan.</title>
        <authorList>
            <person name="Tomihama T."/>
            <person name="Ikenaga M."/>
            <person name="Sakai M."/>
            <person name="Okubo T."/>
            <person name="Ikeda S."/>
        </authorList>
    </citation>
    <scope>NUCLEOTIDE SEQUENCE [LARGE SCALE GENOMIC DNA]</scope>
    <source>
        <strain evidence="7">S58</strain>
    </source>
</reference>